<name>C0N3T3_9GAMM</name>
<dbReference type="AlphaFoldDB" id="C0N3T3"/>
<dbReference type="GO" id="GO:0006508">
    <property type="term" value="P:proteolysis"/>
    <property type="evidence" value="ECO:0007669"/>
    <property type="project" value="InterPro"/>
</dbReference>
<dbReference type="InterPro" id="IPR011969">
    <property type="entry name" value="Clan_AA_Asp_peptidase_C"/>
</dbReference>
<dbReference type="GO" id="GO:0004190">
    <property type="term" value="F:aspartic-type endopeptidase activity"/>
    <property type="evidence" value="ECO:0007669"/>
    <property type="project" value="InterPro"/>
</dbReference>
<evidence type="ECO:0008006" key="3">
    <source>
        <dbReference type="Google" id="ProtNLM"/>
    </source>
</evidence>
<proteinExistence type="predicted"/>
<dbReference type="HOGENOM" id="CLU_104576_0_0_6"/>
<evidence type="ECO:0000313" key="2">
    <source>
        <dbReference type="Proteomes" id="UP000004679"/>
    </source>
</evidence>
<reference evidence="1 2" key="1">
    <citation type="journal article" date="2011" name="J. Bacteriol.">
        <title>Draft genome sequence of the chemolithoheterotrophic, halophilic methylotroph Methylophaga thiooxydans DMS010.</title>
        <authorList>
            <person name="Boden R."/>
            <person name="Ferriera S."/>
            <person name="Johnson J."/>
            <person name="Kelly D.P."/>
            <person name="Murrell J.C."/>
            <person name="Schafer H."/>
        </authorList>
    </citation>
    <scope>NUCLEOTIDE SEQUENCE [LARGE SCALE GENOMIC DNA]</scope>
    <source>
        <strain evidence="1 2">DMS010</strain>
    </source>
</reference>
<dbReference type="CDD" id="cd05483">
    <property type="entry name" value="retropepsin_like_bacteria"/>
    <property type="match status" value="1"/>
</dbReference>
<sequence length="219" mass="23860">MWKKVMAKYWFTALIILLNSITALADELDIVVLGLFAGQAVVEVNGQQHLLKVGSVTPEGLKLISATSNEAVMEINGTQQKFQLGNRVSSNFSAATAQPKVSVWPKNGMYLTTGTVNGYSVDFLVDTGASSIALNAATAERLGIDFYRGERIGIRTASGRGMAYRVVLDYVQLDEIKLYNVEAVVLDGEEPSPALLGMSFLGQLDIQHNGERLDLQQKY</sequence>
<accession>C0N3T3</accession>
<dbReference type="InterPro" id="IPR001969">
    <property type="entry name" value="Aspartic_peptidase_AS"/>
</dbReference>
<gene>
    <name evidence="1" type="ORF">MDMS009_944</name>
</gene>
<dbReference type="Proteomes" id="UP000004679">
    <property type="component" value="Unassembled WGS sequence"/>
</dbReference>
<dbReference type="RefSeq" id="WP_008290672.1">
    <property type="nucleotide sequence ID" value="NZ_GG657892.1"/>
</dbReference>
<dbReference type="InterPro" id="IPR034122">
    <property type="entry name" value="Retropepsin-like_bacterial"/>
</dbReference>
<evidence type="ECO:0000313" key="1">
    <source>
        <dbReference type="EMBL" id="EEF80619.1"/>
    </source>
</evidence>
<dbReference type="EMBL" id="GG657892">
    <property type="protein sequence ID" value="EEF80619.1"/>
    <property type="molecule type" value="Genomic_DNA"/>
</dbReference>
<dbReference type="Pfam" id="PF13975">
    <property type="entry name" value="gag-asp_proteas"/>
    <property type="match status" value="1"/>
</dbReference>
<dbReference type="Gene3D" id="2.40.70.10">
    <property type="entry name" value="Acid Proteases"/>
    <property type="match status" value="1"/>
</dbReference>
<dbReference type="SUPFAM" id="SSF50630">
    <property type="entry name" value="Acid proteases"/>
    <property type="match status" value="1"/>
</dbReference>
<protein>
    <recommendedName>
        <fullName evidence="3">Clan AA aspartic protease, TIGR02281 family</fullName>
    </recommendedName>
</protein>
<dbReference type="PROSITE" id="PS00141">
    <property type="entry name" value="ASP_PROTEASE"/>
    <property type="match status" value="1"/>
</dbReference>
<dbReference type="NCBIfam" id="TIGR02281">
    <property type="entry name" value="clan_AA_DTGA"/>
    <property type="match status" value="1"/>
</dbReference>
<dbReference type="InterPro" id="IPR021109">
    <property type="entry name" value="Peptidase_aspartic_dom_sf"/>
</dbReference>
<keyword evidence="2" id="KW-1185">Reference proteome</keyword>
<organism evidence="1 2">
    <name type="scientific">Methylophaga thiooxydans DMS010</name>
    <dbReference type="NCBI Taxonomy" id="637616"/>
    <lineage>
        <taxon>Bacteria</taxon>
        <taxon>Pseudomonadati</taxon>
        <taxon>Pseudomonadota</taxon>
        <taxon>Gammaproteobacteria</taxon>
        <taxon>Thiotrichales</taxon>
        <taxon>Piscirickettsiaceae</taxon>
        <taxon>Methylophaga</taxon>
    </lineage>
</organism>